<evidence type="ECO:0000256" key="5">
    <source>
        <dbReference type="ARBA" id="ARBA00022801"/>
    </source>
</evidence>
<dbReference type="PANTHER" id="PTHR45953">
    <property type="entry name" value="IDURONATE 2-SULFATASE"/>
    <property type="match status" value="1"/>
</dbReference>
<evidence type="ECO:0000256" key="4">
    <source>
        <dbReference type="ARBA" id="ARBA00022729"/>
    </source>
</evidence>
<dbReference type="Gene3D" id="3.40.720.10">
    <property type="entry name" value="Alkaline Phosphatase, subunit A"/>
    <property type="match status" value="1"/>
</dbReference>
<reference evidence="8 9" key="1">
    <citation type="submission" date="2019-02" db="EMBL/GenBank/DDBJ databases">
        <title>Deep-cultivation of Planctomycetes and their phenomic and genomic characterization uncovers novel biology.</title>
        <authorList>
            <person name="Wiegand S."/>
            <person name="Jogler M."/>
            <person name="Boedeker C."/>
            <person name="Pinto D."/>
            <person name="Vollmers J."/>
            <person name="Rivas-Marin E."/>
            <person name="Kohn T."/>
            <person name="Peeters S.H."/>
            <person name="Heuer A."/>
            <person name="Rast P."/>
            <person name="Oberbeckmann S."/>
            <person name="Bunk B."/>
            <person name="Jeske O."/>
            <person name="Meyerdierks A."/>
            <person name="Storesund J.E."/>
            <person name="Kallscheuer N."/>
            <person name="Luecker S."/>
            <person name="Lage O.M."/>
            <person name="Pohl T."/>
            <person name="Merkel B.J."/>
            <person name="Hornburger P."/>
            <person name="Mueller R.-W."/>
            <person name="Bruemmer F."/>
            <person name="Labrenz M."/>
            <person name="Spormann A.M."/>
            <person name="Op den Camp H."/>
            <person name="Overmann J."/>
            <person name="Amann R."/>
            <person name="Jetten M.S.M."/>
            <person name="Mascher T."/>
            <person name="Medema M.H."/>
            <person name="Devos D.P."/>
            <person name="Kaster A.-K."/>
            <person name="Ovreas L."/>
            <person name="Rohde M."/>
            <person name="Galperin M.Y."/>
            <person name="Jogler C."/>
        </authorList>
    </citation>
    <scope>NUCLEOTIDE SEQUENCE [LARGE SCALE GENOMIC DNA]</scope>
    <source>
        <strain evidence="8 9">Poly24</strain>
    </source>
</reference>
<organism evidence="8 9">
    <name type="scientific">Rosistilla carotiformis</name>
    <dbReference type="NCBI Taxonomy" id="2528017"/>
    <lineage>
        <taxon>Bacteria</taxon>
        <taxon>Pseudomonadati</taxon>
        <taxon>Planctomycetota</taxon>
        <taxon>Planctomycetia</taxon>
        <taxon>Pirellulales</taxon>
        <taxon>Pirellulaceae</taxon>
        <taxon>Rosistilla</taxon>
    </lineage>
</organism>
<evidence type="ECO:0000256" key="3">
    <source>
        <dbReference type="ARBA" id="ARBA00022723"/>
    </source>
</evidence>
<gene>
    <name evidence="8" type="primary">betC_5</name>
    <name evidence="8" type="ORF">Poly24_21320</name>
</gene>
<dbReference type="CDD" id="cd16030">
    <property type="entry name" value="iduronate-2-sulfatase"/>
    <property type="match status" value="1"/>
</dbReference>
<evidence type="ECO:0000256" key="1">
    <source>
        <dbReference type="ARBA" id="ARBA00001913"/>
    </source>
</evidence>
<keyword evidence="5 8" id="KW-0378">Hydrolase</keyword>
<comment type="similarity">
    <text evidence="2">Belongs to the sulfatase family.</text>
</comment>
<evidence type="ECO:0000256" key="6">
    <source>
        <dbReference type="ARBA" id="ARBA00022837"/>
    </source>
</evidence>
<dbReference type="Proteomes" id="UP000315082">
    <property type="component" value="Chromosome"/>
</dbReference>
<keyword evidence="4" id="KW-0732">Signal</keyword>
<dbReference type="InterPro" id="IPR035874">
    <property type="entry name" value="IDS"/>
</dbReference>
<dbReference type="InterPro" id="IPR017850">
    <property type="entry name" value="Alkaline_phosphatase_core_sf"/>
</dbReference>
<dbReference type="PANTHER" id="PTHR45953:SF1">
    <property type="entry name" value="IDURONATE 2-SULFATASE"/>
    <property type="match status" value="1"/>
</dbReference>
<evidence type="ECO:0000313" key="9">
    <source>
        <dbReference type="Proteomes" id="UP000315082"/>
    </source>
</evidence>
<dbReference type="KEGG" id="rcf:Poly24_21320"/>
<evidence type="ECO:0000259" key="7">
    <source>
        <dbReference type="Pfam" id="PF00884"/>
    </source>
</evidence>
<dbReference type="GO" id="GO:0004423">
    <property type="term" value="F:iduronate-2-sulfatase activity"/>
    <property type="evidence" value="ECO:0007669"/>
    <property type="project" value="InterPro"/>
</dbReference>
<dbReference type="GO" id="GO:0005737">
    <property type="term" value="C:cytoplasm"/>
    <property type="evidence" value="ECO:0007669"/>
    <property type="project" value="TreeGrafter"/>
</dbReference>
<dbReference type="InterPro" id="IPR000917">
    <property type="entry name" value="Sulfatase_N"/>
</dbReference>
<dbReference type="GO" id="GO:0046872">
    <property type="term" value="F:metal ion binding"/>
    <property type="evidence" value="ECO:0007669"/>
    <property type="project" value="UniProtKB-KW"/>
</dbReference>
<dbReference type="GO" id="GO:0047753">
    <property type="term" value="F:choline-sulfatase activity"/>
    <property type="evidence" value="ECO:0007669"/>
    <property type="project" value="UniProtKB-EC"/>
</dbReference>
<keyword evidence="9" id="KW-1185">Reference proteome</keyword>
<dbReference type="AlphaFoldDB" id="A0A518JS94"/>
<keyword evidence="6" id="KW-0106">Calcium</keyword>
<keyword evidence="3" id="KW-0479">Metal-binding</keyword>
<sequence>MLLPHFSALPRGRFLFLAIAGLIAVQATRSDAADARPNVLFIISDDLNNSLGCYGHPIVKSPNIDRLAARGVRFDRAYCQYPLCGPSRNSMLTGLYPNSTGIHANSLIFRQTIPQHHSLSQAFRLDGYFAGRIGKLYHYNVPKSVGTNGHDDPGSWELELNPAGCDRLEEEPEIFSLRKGSFGGTLSWLASSHPDEDHTDAMLAEDAQWVLERCAKRRDRPFFLAVGFYRPHTPYVAPKKYFEPYPLDQMPVVQGWEEDQKDIPKLGLGSHKKDHELLTDDLRRQAIQAYYASISFMDAQVGRLLDSLDELGLSDNTIVVFTSDHGYHMGEHGLWQKMSLFEESARVPLIIAGPGVAKPGSVAESPVGLIDLYPTLTKACAVPSPENLQGQNLQPMLADPSAMGRGWTISQVKRGGKPPVFGYTIRTPDWRYTQWGDGGAKGEELYDHRSDPQELTNLAGDSAHTATIADLKQKIDQAIGQTFPESGEIPSVRNAVWAPNLTDP</sequence>
<dbReference type="Pfam" id="PF00884">
    <property type="entry name" value="Sulfatase"/>
    <property type="match status" value="1"/>
</dbReference>
<dbReference type="EC" id="3.1.6.6" evidence="8"/>
<dbReference type="SUPFAM" id="SSF53649">
    <property type="entry name" value="Alkaline phosphatase-like"/>
    <property type="match status" value="1"/>
</dbReference>
<evidence type="ECO:0000256" key="2">
    <source>
        <dbReference type="ARBA" id="ARBA00008779"/>
    </source>
</evidence>
<protein>
    <submittedName>
        <fullName evidence="8">Choline-sulfatase</fullName>
        <ecNumber evidence="8">3.1.6.6</ecNumber>
    </submittedName>
</protein>
<feature type="domain" description="Sulfatase N-terminal" evidence="7">
    <location>
        <begin position="37"/>
        <end position="378"/>
    </location>
</feature>
<dbReference type="InterPro" id="IPR024607">
    <property type="entry name" value="Sulfatase_CS"/>
</dbReference>
<name>A0A518JS94_9BACT</name>
<dbReference type="PROSITE" id="PS00523">
    <property type="entry name" value="SULFATASE_1"/>
    <property type="match status" value="1"/>
</dbReference>
<evidence type="ECO:0000313" key="8">
    <source>
        <dbReference type="EMBL" id="QDV68423.1"/>
    </source>
</evidence>
<dbReference type="EMBL" id="CP036348">
    <property type="protein sequence ID" value="QDV68423.1"/>
    <property type="molecule type" value="Genomic_DNA"/>
</dbReference>
<comment type="cofactor">
    <cofactor evidence="1">
        <name>Ca(2+)</name>
        <dbReference type="ChEBI" id="CHEBI:29108"/>
    </cofactor>
</comment>
<proteinExistence type="inferred from homology"/>
<accession>A0A518JS94</accession>